<name>A0AAV1Y9P7_LUPLU</name>
<keyword evidence="1" id="KW-0812">Transmembrane</keyword>
<keyword evidence="1" id="KW-1133">Transmembrane helix</keyword>
<dbReference type="Proteomes" id="UP001497480">
    <property type="component" value="Unassembled WGS sequence"/>
</dbReference>
<proteinExistence type="predicted"/>
<dbReference type="PANTHER" id="PTHR34964:SF1">
    <property type="entry name" value="MEMBRANE LIPOPROTEIN"/>
    <property type="match status" value="1"/>
</dbReference>
<keyword evidence="1" id="KW-0472">Membrane</keyword>
<evidence type="ECO:0000256" key="1">
    <source>
        <dbReference type="SAM" id="Phobius"/>
    </source>
</evidence>
<feature type="transmembrane region" description="Helical" evidence="1">
    <location>
        <begin position="12"/>
        <end position="37"/>
    </location>
</feature>
<evidence type="ECO:0000313" key="2">
    <source>
        <dbReference type="EMBL" id="CAL0330046.1"/>
    </source>
</evidence>
<organism evidence="2 3">
    <name type="scientific">Lupinus luteus</name>
    <name type="common">European yellow lupine</name>
    <dbReference type="NCBI Taxonomy" id="3873"/>
    <lineage>
        <taxon>Eukaryota</taxon>
        <taxon>Viridiplantae</taxon>
        <taxon>Streptophyta</taxon>
        <taxon>Embryophyta</taxon>
        <taxon>Tracheophyta</taxon>
        <taxon>Spermatophyta</taxon>
        <taxon>Magnoliopsida</taxon>
        <taxon>eudicotyledons</taxon>
        <taxon>Gunneridae</taxon>
        <taxon>Pentapetalae</taxon>
        <taxon>rosids</taxon>
        <taxon>fabids</taxon>
        <taxon>Fabales</taxon>
        <taxon>Fabaceae</taxon>
        <taxon>Papilionoideae</taxon>
        <taxon>50 kb inversion clade</taxon>
        <taxon>genistoids sensu lato</taxon>
        <taxon>core genistoids</taxon>
        <taxon>Genisteae</taxon>
        <taxon>Lupinus</taxon>
    </lineage>
</organism>
<gene>
    <name evidence="2" type="ORF">LLUT_LOCUS31106</name>
</gene>
<evidence type="ECO:0000313" key="3">
    <source>
        <dbReference type="Proteomes" id="UP001497480"/>
    </source>
</evidence>
<dbReference type="AlphaFoldDB" id="A0AAV1Y9P7"/>
<comment type="caution">
    <text evidence="2">The sequence shown here is derived from an EMBL/GenBank/DDBJ whole genome shotgun (WGS) entry which is preliminary data.</text>
</comment>
<reference evidence="2 3" key="1">
    <citation type="submission" date="2024-03" db="EMBL/GenBank/DDBJ databases">
        <authorList>
            <person name="Martinez-Hernandez J."/>
        </authorList>
    </citation>
    <scope>NUCLEOTIDE SEQUENCE [LARGE SCALE GENOMIC DNA]</scope>
</reference>
<sequence length="95" mass="9860">MSVSDPSSGRAFIWLITCVLFISIMAGGACLVAYMVLPESEIASWVGAGGNGGSVNLARNHDVNGACQSLKGGELNRASSIASHESEMRLSRSMA</sequence>
<dbReference type="EMBL" id="CAXHTB010000022">
    <property type="protein sequence ID" value="CAL0330046.1"/>
    <property type="molecule type" value="Genomic_DNA"/>
</dbReference>
<accession>A0AAV1Y9P7</accession>
<dbReference type="PANTHER" id="PTHR34964">
    <property type="entry name" value="MEMBRANE LIPOPROTEIN-RELATED"/>
    <property type="match status" value="1"/>
</dbReference>
<protein>
    <submittedName>
        <fullName evidence="2">Uncharacterized protein</fullName>
    </submittedName>
</protein>
<keyword evidence="3" id="KW-1185">Reference proteome</keyword>